<dbReference type="PROSITE" id="PS00022">
    <property type="entry name" value="EGF_1"/>
    <property type="match status" value="2"/>
</dbReference>
<dbReference type="Proteomes" id="UP001432322">
    <property type="component" value="Unassembled WGS sequence"/>
</dbReference>
<feature type="disulfide bond" evidence="1">
    <location>
        <begin position="47"/>
        <end position="56"/>
    </location>
</feature>
<keyword evidence="4" id="KW-1185">Reference proteome</keyword>
<evidence type="ECO:0000256" key="1">
    <source>
        <dbReference type="PROSITE-ProRule" id="PRU00076"/>
    </source>
</evidence>
<reference evidence="3" key="1">
    <citation type="submission" date="2023-10" db="EMBL/GenBank/DDBJ databases">
        <title>Genome assembly of Pristionchus species.</title>
        <authorList>
            <person name="Yoshida K."/>
            <person name="Sommer R.J."/>
        </authorList>
    </citation>
    <scope>NUCLEOTIDE SEQUENCE</scope>
    <source>
        <strain evidence="3">RS5133</strain>
    </source>
</reference>
<feature type="domain" description="EGF-like" evidence="2">
    <location>
        <begin position="1"/>
        <end position="13"/>
    </location>
</feature>
<evidence type="ECO:0000313" key="4">
    <source>
        <dbReference type="Proteomes" id="UP001432322"/>
    </source>
</evidence>
<feature type="non-terminal residue" evidence="3">
    <location>
        <position position="1"/>
    </location>
</feature>
<dbReference type="Gene3D" id="2.10.25.10">
    <property type="entry name" value="Laminin"/>
    <property type="match status" value="1"/>
</dbReference>
<comment type="caution">
    <text evidence="1">Lacks conserved residue(s) required for the propagation of feature annotation.</text>
</comment>
<protein>
    <recommendedName>
        <fullName evidence="2">EGF-like domain-containing protein</fullName>
    </recommendedName>
</protein>
<keyword evidence="1" id="KW-1015">Disulfide bond</keyword>
<dbReference type="SUPFAM" id="SSF57196">
    <property type="entry name" value="EGF/Laminin"/>
    <property type="match status" value="1"/>
</dbReference>
<name>A0AAV5VYR2_9BILA</name>
<dbReference type="AlphaFoldDB" id="A0AAV5VYR2"/>
<evidence type="ECO:0000313" key="3">
    <source>
        <dbReference type="EMBL" id="GMT24769.1"/>
    </source>
</evidence>
<comment type="caution">
    <text evidence="3">The sequence shown here is derived from an EMBL/GenBank/DDBJ whole genome shotgun (WGS) entry which is preliminary data.</text>
</comment>
<dbReference type="EMBL" id="BTSY01000004">
    <property type="protein sequence ID" value="GMT24769.1"/>
    <property type="molecule type" value="Genomic_DNA"/>
</dbReference>
<proteinExistence type="predicted"/>
<feature type="non-terminal residue" evidence="3">
    <location>
        <position position="70"/>
    </location>
</feature>
<keyword evidence="1" id="KW-0245">EGF-like domain</keyword>
<gene>
    <name evidence="3" type="ORF">PFISCL1PPCAC_16066</name>
</gene>
<evidence type="ECO:0000259" key="2">
    <source>
        <dbReference type="PROSITE" id="PS50026"/>
    </source>
</evidence>
<dbReference type="PROSITE" id="PS50026">
    <property type="entry name" value="EGF_3"/>
    <property type="match status" value="2"/>
</dbReference>
<sequence length="70" mass="7810">CICAPGTSGEYCETVEDYCEFEGNRRCSNTGTCSNSNLTIRGFECSCEWEYRGADCEIHVGSMQGFLQIF</sequence>
<dbReference type="InterPro" id="IPR000742">
    <property type="entry name" value="EGF"/>
</dbReference>
<feature type="domain" description="EGF-like" evidence="2">
    <location>
        <begin position="15"/>
        <end position="57"/>
    </location>
</feature>
<feature type="disulfide bond" evidence="1">
    <location>
        <begin position="3"/>
        <end position="12"/>
    </location>
</feature>
<organism evidence="3 4">
    <name type="scientific">Pristionchus fissidentatus</name>
    <dbReference type="NCBI Taxonomy" id="1538716"/>
    <lineage>
        <taxon>Eukaryota</taxon>
        <taxon>Metazoa</taxon>
        <taxon>Ecdysozoa</taxon>
        <taxon>Nematoda</taxon>
        <taxon>Chromadorea</taxon>
        <taxon>Rhabditida</taxon>
        <taxon>Rhabditina</taxon>
        <taxon>Diplogasteromorpha</taxon>
        <taxon>Diplogasteroidea</taxon>
        <taxon>Neodiplogasteridae</taxon>
        <taxon>Pristionchus</taxon>
    </lineage>
</organism>
<accession>A0AAV5VYR2</accession>